<organism evidence="1 2">
    <name type="scientific">Trametes sanguinea</name>
    <dbReference type="NCBI Taxonomy" id="158606"/>
    <lineage>
        <taxon>Eukaryota</taxon>
        <taxon>Fungi</taxon>
        <taxon>Dikarya</taxon>
        <taxon>Basidiomycota</taxon>
        <taxon>Agaricomycotina</taxon>
        <taxon>Agaricomycetes</taxon>
        <taxon>Polyporales</taxon>
        <taxon>Polyporaceae</taxon>
        <taxon>Trametes</taxon>
    </lineage>
</organism>
<evidence type="ECO:0000313" key="2">
    <source>
        <dbReference type="Proteomes" id="UP001144978"/>
    </source>
</evidence>
<gene>
    <name evidence="1" type="ORF">NUW54_g2799</name>
</gene>
<comment type="caution">
    <text evidence="1">The sequence shown here is derived from an EMBL/GenBank/DDBJ whole genome shotgun (WGS) entry which is preliminary data.</text>
</comment>
<dbReference type="EMBL" id="JANSHE010000553">
    <property type="protein sequence ID" value="KAJ3009393.1"/>
    <property type="molecule type" value="Genomic_DNA"/>
</dbReference>
<reference evidence="1" key="1">
    <citation type="submission" date="2022-08" db="EMBL/GenBank/DDBJ databases">
        <title>Genome Sequence of Pycnoporus sanguineus.</title>
        <authorList>
            <person name="Buettner E."/>
        </authorList>
    </citation>
    <scope>NUCLEOTIDE SEQUENCE</scope>
    <source>
        <strain evidence="1">CG-C14</strain>
    </source>
</reference>
<dbReference type="Proteomes" id="UP001144978">
    <property type="component" value="Unassembled WGS sequence"/>
</dbReference>
<accession>A0ACC1Q5P6</accession>
<proteinExistence type="predicted"/>
<sequence length="301" mass="33317">MLDRFRLDPRTTVSVWSAYQPMCVPAHPRDPIHRLEDLIPRDPICFPITETATTLCLPSAPSHNMRFIATNSGDPDHGFLTVDLVHDCFSPEDLGSDCDCADVQLEAILTIFSGASLQELELGSDAFSVSELSDDLRSLLPNLQTLDVSFTDPNSLEQIFEVLTSLPDPIDLESEALSDLVLPELRTLRMKTFEWSPQLLEDIAKHLEWRSQRGTKLSQLHIEVYGRPKDEDGGIGRDSQHNAQLARLQMVVNGPVEYVDVPSARGKRTIPPIRANLAPNESCLSASTTGPTRSSSPSYVV</sequence>
<keyword evidence="2" id="KW-1185">Reference proteome</keyword>
<evidence type="ECO:0000313" key="1">
    <source>
        <dbReference type="EMBL" id="KAJ3009393.1"/>
    </source>
</evidence>
<name>A0ACC1Q5P6_9APHY</name>
<protein>
    <submittedName>
        <fullName evidence="1">Uncharacterized protein</fullName>
    </submittedName>
</protein>